<dbReference type="InterPro" id="IPR004089">
    <property type="entry name" value="MCPsignal_dom"/>
</dbReference>
<dbReference type="Proteomes" id="UP000619761">
    <property type="component" value="Unassembled WGS sequence"/>
</dbReference>
<name>A0ABQ3B2Q6_9GAMM</name>
<feature type="domain" description="Methyl-accepting transducer" evidence="6">
    <location>
        <begin position="324"/>
        <end position="560"/>
    </location>
</feature>
<feature type="transmembrane region" description="Helical" evidence="5">
    <location>
        <begin position="188"/>
        <end position="208"/>
    </location>
</feature>
<dbReference type="InterPro" id="IPR004090">
    <property type="entry name" value="Chemotax_Me-accpt_rcpt"/>
</dbReference>
<comment type="subcellular location">
    <subcellularLocation>
        <location evidence="1">Membrane</location>
    </subcellularLocation>
</comment>
<protein>
    <recommendedName>
        <fullName evidence="10">Methyl-accepting chemotaxis protein</fullName>
    </recommendedName>
</protein>
<reference evidence="9" key="1">
    <citation type="journal article" date="2019" name="Int. J. Syst. Evol. Microbiol.">
        <title>The Global Catalogue of Microorganisms (GCM) 10K type strain sequencing project: providing services to taxonomists for standard genome sequencing and annotation.</title>
        <authorList>
            <consortium name="The Broad Institute Genomics Platform"/>
            <consortium name="The Broad Institute Genome Sequencing Center for Infectious Disease"/>
            <person name="Wu L."/>
            <person name="Ma J."/>
        </authorList>
    </citation>
    <scope>NUCLEOTIDE SEQUENCE [LARGE SCALE GENOMIC DNA]</scope>
    <source>
        <strain evidence="9">KCTC 32239</strain>
    </source>
</reference>
<dbReference type="SMART" id="SM00283">
    <property type="entry name" value="MA"/>
    <property type="match status" value="1"/>
</dbReference>
<evidence type="ECO:0000256" key="1">
    <source>
        <dbReference type="ARBA" id="ARBA00004370"/>
    </source>
</evidence>
<keyword evidence="5" id="KW-0812">Transmembrane</keyword>
<organism evidence="8 9">
    <name type="scientific">Cellvibrio zantedeschiae</name>
    <dbReference type="NCBI Taxonomy" id="1237077"/>
    <lineage>
        <taxon>Bacteria</taxon>
        <taxon>Pseudomonadati</taxon>
        <taxon>Pseudomonadota</taxon>
        <taxon>Gammaproteobacteria</taxon>
        <taxon>Cellvibrionales</taxon>
        <taxon>Cellvibrionaceae</taxon>
        <taxon>Cellvibrio</taxon>
    </lineage>
</organism>
<dbReference type="EMBL" id="BMYZ01000001">
    <property type="protein sequence ID" value="GGY74798.1"/>
    <property type="molecule type" value="Genomic_DNA"/>
</dbReference>
<evidence type="ECO:0000313" key="8">
    <source>
        <dbReference type="EMBL" id="GGY74798.1"/>
    </source>
</evidence>
<evidence type="ECO:0000256" key="4">
    <source>
        <dbReference type="PROSITE-ProRule" id="PRU00284"/>
    </source>
</evidence>
<sequence length="659" mass="72084">MKKLSGIKISHKISSLMIGLVVGFLLMAVAYYAQFASEKTISEANANFRSIDQLISATLNSAAEIRSATPTYLDTGDEQALGYYRGGKMQVNESLALLGSMNARFVNKNALNTAKAAMKDLDAKFNMLLEQQAVVAKDAVRKDELKTELRESITAMTTSLQDYRIIMDANVKRRIAQAQNELNIARTMFAAVLFLTAVGTTLGLFLIYRSIVLPLWHMQRVIAQQNSGNDKARVRIHANDELGDLGRAFNRLLDERIKVLAEQSQENETLNTSIIGLIRTLGAIARKDLSIKVPVSADVTGTISDAVNLLTSETARTLHQVKGFSEKINVISDQLQAQSAVVLQVAEEERTQVADTVSALDQSAKTMTDIAKEARSANSIASSAIDYTQKAQLSVIQTVEGIQTIRGTISETEKRIKRLGDRSQEITSIVNLINTIAERTHILALNASMHAASAGEAGKGFAVVAEEVQRLAENARGATSEISAMVNNIRVETSDTVNIMNKLITQVAEGTKLAEDSGQRMHDTEAATRQLVNHVKSIAVNSMNQANMANRVRDRALLITESTEKTHGKLEEQRLQTDELKNFANSLMDRVNVFTLPEFRNEQRPAVGAPVNLTNTVPTLTQSVNTQAANTQPTANQLHLEQIALGQLPPEQIRQAKLA</sequence>
<keyword evidence="9" id="KW-1185">Reference proteome</keyword>
<feature type="transmembrane region" description="Helical" evidence="5">
    <location>
        <begin position="12"/>
        <end position="33"/>
    </location>
</feature>
<dbReference type="PANTHER" id="PTHR32089">
    <property type="entry name" value="METHYL-ACCEPTING CHEMOTAXIS PROTEIN MCPB"/>
    <property type="match status" value="1"/>
</dbReference>
<dbReference type="Gene3D" id="6.10.340.10">
    <property type="match status" value="1"/>
</dbReference>
<keyword evidence="2 4" id="KW-0807">Transducer</keyword>
<dbReference type="Gene3D" id="1.10.287.950">
    <property type="entry name" value="Methyl-accepting chemotaxis protein"/>
    <property type="match status" value="1"/>
</dbReference>
<comment type="similarity">
    <text evidence="3">Belongs to the methyl-accepting chemotaxis (MCP) protein family.</text>
</comment>
<evidence type="ECO:0008006" key="10">
    <source>
        <dbReference type="Google" id="ProtNLM"/>
    </source>
</evidence>
<dbReference type="Pfam" id="PF00015">
    <property type="entry name" value="MCPsignal"/>
    <property type="match status" value="1"/>
</dbReference>
<dbReference type="PRINTS" id="PR00260">
    <property type="entry name" value="CHEMTRNSDUCR"/>
</dbReference>
<evidence type="ECO:0000259" key="6">
    <source>
        <dbReference type="PROSITE" id="PS50111"/>
    </source>
</evidence>
<feature type="domain" description="HAMP" evidence="7">
    <location>
        <begin position="209"/>
        <end position="261"/>
    </location>
</feature>
<dbReference type="RefSeq" id="WP_189418050.1">
    <property type="nucleotide sequence ID" value="NZ_BMYZ01000001.1"/>
</dbReference>
<dbReference type="SUPFAM" id="SSF58104">
    <property type="entry name" value="Methyl-accepting chemotaxis protein (MCP) signaling domain"/>
    <property type="match status" value="1"/>
</dbReference>
<evidence type="ECO:0000256" key="3">
    <source>
        <dbReference type="ARBA" id="ARBA00029447"/>
    </source>
</evidence>
<dbReference type="InterPro" id="IPR003660">
    <property type="entry name" value="HAMP_dom"/>
</dbReference>
<keyword evidence="5" id="KW-1133">Transmembrane helix</keyword>
<dbReference type="PANTHER" id="PTHR32089:SF114">
    <property type="entry name" value="METHYL-ACCEPTING CHEMOTAXIS PROTEIN MCPB"/>
    <property type="match status" value="1"/>
</dbReference>
<proteinExistence type="inferred from homology"/>
<dbReference type="SMART" id="SM00304">
    <property type="entry name" value="HAMP"/>
    <property type="match status" value="2"/>
</dbReference>
<dbReference type="PROSITE" id="PS50111">
    <property type="entry name" value="CHEMOTAXIS_TRANSDUC_2"/>
    <property type="match status" value="1"/>
</dbReference>
<evidence type="ECO:0000256" key="5">
    <source>
        <dbReference type="SAM" id="Phobius"/>
    </source>
</evidence>
<evidence type="ECO:0000259" key="7">
    <source>
        <dbReference type="PROSITE" id="PS50885"/>
    </source>
</evidence>
<dbReference type="CDD" id="cd06225">
    <property type="entry name" value="HAMP"/>
    <property type="match status" value="1"/>
</dbReference>
<gene>
    <name evidence="8" type="ORF">GCM10011613_20330</name>
</gene>
<evidence type="ECO:0000313" key="9">
    <source>
        <dbReference type="Proteomes" id="UP000619761"/>
    </source>
</evidence>
<accession>A0ABQ3B2Q6</accession>
<dbReference type="Pfam" id="PF00672">
    <property type="entry name" value="HAMP"/>
    <property type="match status" value="1"/>
</dbReference>
<comment type="caution">
    <text evidence="8">The sequence shown here is derived from an EMBL/GenBank/DDBJ whole genome shotgun (WGS) entry which is preliminary data.</text>
</comment>
<dbReference type="PROSITE" id="PS50885">
    <property type="entry name" value="HAMP"/>
    <property type="match status" value="1"/>
</dbReference>
<evidence type="ECO:0000256" key="2">
    <source>
        <dbReference type="ARBA" id="ARBA00023224"/>
    </source>
</evidence>
<keyword evidence="5" id="KW-0472">Membrane</keyword>